<evidence type="ECO:0000313" key="5">
    <source>
        <dbReference type="Proteomes" id="UP000526307"/>
    </source>
</evidence>
<dbReference type="Pfam" id="PF04203">
    <property type="entry name" value="Sortase"/>
    <property type="match status" value="1"/>
</dbReference>
<dbReference type="GO" id="GO:0016787">
    <property type="term" value="F:hydrolase activity"/>
    <property type="evidence" value="ECO:0007669"/>
    <property type="project" value="UniProtKB-KW"/>
</dbReference>
<dbReference type="SUPFAM" id="SSF63817">
    <property type="entry name" value="Sortase"/>
    <property type="match status" value="1"/>
</dbReference>
<evidence type="ECO:0000256" key="3">
    <source>
        <dbReference type="SAM" id="Phobius"/>
    </source>
</evidence>
<dbReference type="NCBIfam" id="TIGR01076">
    <property type="entry name" value="sortase_fam"/>
    <property type="match status" value="1"/>
</dbReference>
<gene>
    <name evidence="4" type="ORF">HW270_07065</name>
</gene>
<dbReference type="CDD" id="cd05827">
    <property type="entry name" value="Sortase_C"/>
    <property type="match status" value="1"/>
</dbReference>
<protein>
    <submittedName>
        <fullName evidence="4">Class C sortase</fullName>
    </submittedName>
</protein>
<dbReference type="AlphaFoldDB" id="A0A7Y9B156"/>
<evidence type="ECO:0000313" key="4">
    <source>
        <dbReference type="EMBL" id="NWO23824.1"/>
    </source>
</evidence>
<keyword evidence="3" id="KW-1133">Transmembrane helix</keyword>
<dbReference type="InterPro" id="IPR023365">
    <property type="entry name" value="Sortase_dom-sf"/>
</dbReference>
<name>A0A7Y9B156_9FIRM</name>
<proteinExistence type="predicted"/>
<keyword evidence="5" id="KW-1185">Reference proteome</keyword>
<organism evidence="4 5">
    <name type="scientific">Mogibacterium timidum</name>
    <dbReference type="NCBI Taxonomy" id="35519"/>
    <lineage>
        <taxon>Bacteria</taxon>
        <taxon>Bacillati</taxon>
        <taxon>Bacillota</taxon>
        <taxon>Clostridia</taxon>
        <taxon>Peptostreptococcales</taxon>
        <taxon>Anaerovoracaceae</taxon>
        <taxon>Mogibacterium</taxon>
    </lineage>
</organism>
<dbReference type="Proteomes" id="UP000526307">
    <property type="component" value="Unassembled WGS sequence"/>
</dbReference>
<keyword evidence="3" id="KW-0472">Membrane</keyword>
<comment type="caution">
    <text evidence="4">The sequence shown here is derived from an EMBL/GenBank/DDBJ whole genome shotgun (WGS) entry which is preliminary data.</text>
</comment>
<keyword evidence="1" id="KW-0378">Hydrolase</keyword>
<sequence length="279" mass="31472">MQIVHKLKQNAVVFGLLFAGLLVLFYPAYSNLFNQMQAHRMITDYHKAVDGKSDDTKKQEIAKAHRYNTKLINEKVPESFAKRMGIKHDSEYEGLLNPSGNGMMGIVSIPSIDVELPIYHYTTNEILEKGAGHLFGSSLPVGGESTHSVITAHRGLPSAKMFTDLDELRNGDKFFIEVLGQRIAYKVDRIKTVKPEDTQDMKIIEGEDLVTLVTCTPYGQNTHRLLVRGHRVAYNAGDEVKEPTHRRIPWAHILCIMLGVFLAVDCYVLAVRLRRNKGR</sequence>
<feature type="transmembrane region" description="Helical" evidence="3">
    <location>
        <begin position="12"/>
        <end position="29"/>
    </location>
</feature>
<reference evidence="4 5" key="1">
    <citation type="submission" date="2020-06" db="EMBL/GenBank/DDBJ databases">
        <title>Mogibacterium timidum strain W9173 genomic sequence.</title>
        <authorList>
            <person name="Wade W.G."/>
            <person name="Johnston C.D."/>
            <person name="Chen T."/>
            <person name="Dewhirst F.E."/>
        </authorList>
    </citation>
    <scope>NUCLEOTIDE SEQUENCE [LARGE SCALE GENOMIC DNA]</scope>
    <source>
        <strain evidence="4 5">W9173</strain>
    </source>
</reference>
<feature type="active site" description="Acyl-thioester intermediate" evidence="2">
    <location>
        <position position="215"/>
    </location>
</feature>
<dbReference type="RefSeq" id="WP_178978730.1">
    <property type="nucleotide sequence ID" value="NZ_CAUUGE010000024.1"/>
</dbReference>
<dbReference type="EMBL" id="JABXYR010000002">
    <property type="protein sequence ID" value="NWO23824.1"/>
    <property type="molecule type" value="Genomic_DNA"/>
</dbReference>
<evidence type="ECO:0000256" key="1">
    <source>
        <dbReference type="ARBA" id="ARBA00022801"/>
    </source>
</evidence>
<evidence type="ECO:0000256" key="2">
    <source>
        <dbReference type="PIRSR" id="PIRSR605754-1"/>
    </source>
</evidence>
<accession>A0A7Y9B156</accession>
<feature type="active site" description="Proton donor/acceptor" evidence="2">
    <location>
        <position position="153"/>
    </location>
</feature>
<dbReference type="NCBIfam" id="NF033745">
    <property type="entry name" value="class_C_sortase"/>
    <property type="match status" value="1"/>
</dbReference>
<keyword evidence="3" id="KW-0812">Transmembrane</keyword>
<dbReference type="InterPro" id="IPR042002">
    <property type="entry name" value="Sortase_C"/>
</dbReference>
<feature type="transmembrane region" description="Helical" evidence="3">
    <location>
        <begin position="250"/>
        <end position="270"/>
    </location>
</feature>
<dbReference type="InterPro" id="IPR005754">
    <property type="entry name" value="Sortase"/>
</dbReference>
<dbReference type="Gene3D" id="2.40.260.10">
    <property type="entry name" value="Sortase"/>
    <property type="match status" value="1"/>
</dbReference>